<reference evidence="1" key="5">
    <citation type="journal article" date="2021" name="G3 (Bethesda)">
        <title>Aegilops tauschii genome assembly Aet v5.0 features greater sequence contiguity and improved annotation.</title>
        <authorList>
            <person name="Wang L."/>
            <person name="Zhu T."/>
            <person name="Rodriguez J.C."/>
            <person name="Deal K.R."/>
            <person name="Dubcovsky J."/>
            <person name="McGuire P.E."/>
            <person name="Lux T."/>
            <person name="Spannagl M."/>
            <person name="Mayer K.F.X."/>
            <person name="Baldrich P."/>
            <person name="Meyers B.C."/>
            <person name="Huo N."/>
            <person name="Gu Y.Q."/>
            <person name="Zhou H."/>
            <person name="Devos K.M."/>
            <person name="Bennetzen J.L."/>
            <person name="Unver T."/>
            <person name="Budak H."/>
            <person name="Gulick P.J."/>
            <person name="Galiba G."/>
            <person name="Kalapos B."/>
            <person name="Nelson D.R."/>
            <person name="Li P."/>
            <person name="You F.M."/>
            <person name="Luo M.C."/>
            <person name="Dvorak J."/>
        </authorList>
    </citation>
    <scope>NUCLEOTIDE SEQUENCE [LARGE SCALE GENOMIC DNA]</scope>
    <source>
        <strain evidence="1">cv. AL8/78</strain>
    </source>
</reference>
<protein>
    <submittedName>
        <fullName evidence="1">Uncharacterized protein</fullName>
    </submittedName>
</protein>
<proteinExistence type="predicted"/>
<accession>A0A453HSC4</accession>
<reference evidence="2" key="2">
    <citation type="journal article" date="2017" name="Nat. Plants">
        <title>The Aegilops tauschii genome reveals multiple impacts of transposons.</title>
        <authorList>
            <person name="Zhao G."/>
            <person name="Zou C."/>
            <person name="Li K."/>
            <person name="Wang K."/>
            <person name="Li T."/>
            <person name="Gao L."/>
            <person name="Zhang X."/>
            <person name="Wang H."/>
            <person name="Yang Z."/>
            <person name="Liu X."/>
            <person name="Jiang W."/>
            <person name="Mao L."/>
            <person name="Kong X."/>
            <person name="Jiao Y."/>
            <person name="Jia J."/>
        </authorList>
    </citation>
    <scope>NUCLEOTIDE SEQUENCE [LARGE SCALE GENOMIC DNA]</scope>
    <source>
        <strain evidence="2">cv. AL8/78</strain>
    </source>
</reference>
<dbReference type="AlphaFoldDB" id="A0A453HSC4"/>
<evidence type="ECO:0000313" key="2">
    <source>
        <dbReference type="Proteomes" id="UP000015105"/>
    </source>
</evidence>
<reference evidence="1" key="4">
    <citation type="submission" date="2019-03" db="UniProtKB">
        <authorList>
            <consortium name="EnsemblPlants"/>
        </authorList>
    </citation>
    <scope>IDENTIFICATION</scope>
</reference>
<reference evidence="1" key="3">
    <citation type="journal article" date="2017" name="Nature">
        <title>Genome sequence of the progenitor of the wheat D genome Aegilops tauschii.</title>
        <authorList>
            <person name="Luo M.C."/>
            <person name="Gu Y.Q."/>
            <person name="Puiu D."/>
            <person name="Wang H."/>
            <person name="Twardziok S.O."/>
            <person name="Deal K.R."/>
            <person name="Huo N."/>
            <person name="Zhu T."/>
            <person name="Wang L."/>
            <person name="Wang Y."/>
            <person name="McGuire P.E."/>
            <person name="Liu S."/>
            <person name="Long H."/>
            <person name="Ramasamy R.K."/>
            <person name="Rodriguez J.C."/>
            <person name="Van S.L."/>
            <person name="Yuan L."/>
            <person name="Wang Z."/>
            <person name="Xia Z."/>
            <person name="Xiao L."/>
            <person name="Anderson O.D."/>
            <person name="Ouyang S."/>
            <person name="Liang Y."/>
            <person name="Zimin A.V."/>
            <person name="Pertea G."/>
            <person name="Qi P."/>
            <person name="Bennetzen J.L."/>
            <person name="Dai X."/>
            <person name="Dawson M.W."/>
            <person name="Muller H.G."/>
            <person name="Kugler K."/>
            <person name="Rivarola-Duarte L."/>
            <person name="Spannagl M."/>
            <person name="Mayer K.F.X."/>
            <person name="Lu F.H."/>
            <person name="Bevan M.W."/>
            <person name="Leroy P."/>
            <person name="Li P."/>
            <person name="You F.M."/>
            <person name="Sun Q."/>
            <person name="Liu Z."/>
            <person name="Lyons E."/>
            <person name="Wicker T."/>
            <person name="Salzberg S.L."/>
            <person name="Devos K.M."/>
            <person name="Dvorak J."/>
        </authorList>
    </citation>
    <scope>NUCLEOTIDE SEQUENCE [LARGE SCALE GENOMIC DNA]</scope>
    <source>
        <strain evidence="1">cv. AL8/78</strain>
    </source>
</reference>
<sequence length="43" mass="4579">MVSCVASIFVAISTLPLLGFLIVDDVLCCRHLPCNVITEMLAG</sequence>
<keyword evidence="2" id="KW-1185">Reference proteome</keyword>
<dbReference type="Proteomes" id="UP000015105">
    <property type="component" value="Chromosome 4D"/>
</dbReference>
<organism evidence="1 2">
    <name type="scientific">Aegilops tauschii subsp. strangulata</name>
    <name type="common">Goatgrass</name>
    <dbReference type="NCBI Taxonomy" id="200361"/>
    <lineage>
        <taxon>Eukaryota</taxon>
        <taxon>Viridiplantae</taxon>
        <taxon>Streptophyta</taxon>
        <taxon>Embryophyta</taxon>
        <taxon>Tracheophyta</taxon>
        <taxon>Spermatophyta</taxon>
        <taxon>Magnoliopsida</taxon>
        <taxon>Liliopsida</taxon>
        <taxon>Poales</taxon>
        <taxon>Poaceae</taxon>
        <taxon>BOP clade</taxon>
        <taxon>Pooideae</taxon>
        <taxon>Triticodae</taxon>
        <taxon>Triticeae</taxon>
        <taxon>Triticinae</taxon>
        <taxon>Aegilops</taxon>
    </lineage>
</organism>
<dbReference type="Gramene" id="AET4Gv20286200.1">
    <property type="protein sequence ID" value="AET4Gv20286200.1"/>
    <property type="gene ID" value="AET4Gv20286200"/>
</dbReference>
<dbReference type="EnsemblPlants" id="AET4Gv20286200.1">
    <property type="protein sequence ID" value="AET4Gv20286200.1"/>
    <property type="gene ID" value="AET4Gv20286200"/>
</dbReference>
<name>A0A453HSC4_AEGTS</name>
<evidence type="ECO:0000313" key="1">
    <source>
        <dbReference type="EnsemblPlants" id="AET4Gv20286200.1"/>
    </source>
</evidence>
<reference evidence="2" key="1">
    <citation type="journal article" date="2014" name="Science">
        <title>Ancient hybridizations among the ancestral genomes of bread wheat.</title>
        <authorList>
            <consortium name="International Wheat Genome Sequencing Consortium,"/>
            <person name="Marcussen T."/>
            <person name="Sandve S.R."/>
            <person name="Heier L."/>
            <person name="Spannagl M."/>
            <person name="Pfeifer M."/>
            <person name="Jakobsen K.S."/>
            <person name="Wulff B.B."/>
            <person name="Steuernagel B."/>
            <person name="Mayer K.F."/>
            <person name="Olsen O.A."/>
        </authorList>
    </citation>
    <scope>NUCLEOTIDE SEQUENCE [LARGE SCALE GENOMIC DNA]</scope>
    <source>
        <strain evidence="2">cv. AL8/78</strain>
    </source>
</reference>